<dbReference type="PANTHER" id="PTHR16705:SF4">
    <property type="entry name" value="COMPLEXIN"/>
    <property type="match status" value="1"/>
</dbReference>
<evidence type="ECO:0000256" key="5">
    <source>
        <dbReference type="ARBA" id="ARBA00022775"/>
    </source>
</evidence>
<dbReference type="CDD" id="cd22808">
    <property type="entry name" value="Complexin_NTD_CPLX_I_II"/>
    <property type="match status" value="1"/>
</dbReference>
<keyword evidence="6" id="KW-0175">Coiled coil</keyword>
<dbReference type="GO" id="GO:0005829">
    <property type="term" value="C:cytosol"/>
    <property type="evidence" value="ECO:0007669"/>
    <property type="project" value="UniProtKB-SubCell"/>
</dbReference>
<sequence>LVSGTHDPCNALPSVSSLRDEDAAGGLAHSLLVLATDLFSGGFDKLTSGGEARTETGEDPEIIEARREAELRRQEKHKKMEQEREKMRKDIREKYGIKKREPEMPPMMEECIGRIGTAKRKSPEELQREGEEDDSKHFLTNTSS</sequence>
<dbReference type="GO" id="GO:0016079">
    <property type="term" value="P:synaptic vesicle exocytosis"/>
    <property type="evidence" value="ECO:0007669"/>
    <property type="project" value="TreeGrafter"/>
</dbReference>
<feature type="region of interest" description="Disordered" evidence="9">
    <location>
        <begin position="43"/>
        <end position="144"/>
    </location>
</feature>
<dbReference type="InterPro" id="IPR008849">
    <property type="entry name" value="Synaphin"/>
</dbReference>
<protein>
    <recommendedName>
        <fullName evidence="8">Putative complexin-1</fullName>
    </recommendedName>
</protein>
<dbReference type="Pfam" id="PF05835">
    <property type="entry name" value="Synaphin"/>
    <property type="match status" value="1"/>
</dbReference>
<comment type="similarity">
    <text evidence="2">Belongs to the complexin/synaphin family.</text>
</comment>
<comment type="subcellular location">
    <subcellularLocation>
        <location evidence="1">Cytoplasm</location>
        <location evidence="1">Cytosol</location>
    </subcellularLocation>
</comment>
<dbReference type="FunFam" id="1.20.5.580:FF:000002">
    <property type="entry name" value="Complexin, isoform AB"/>
    <property type="match status" value="1"/>
</dbReference>
<comment type="function">
    <text evidence="7">Positively regulates a late step in synaptic vesicle exocytosis.</text>
</comment>
<dbReference type="WBParaSite" id="SBAD_0001063301-mRNA-1">
    <property type="protein sequence ID" value="SBAD_0001063301-mRNA-1"/>
    <property type="gene ID" value="SBAD_0001063301"/>
</dbReference>
<organism evidence="10">
    <name type="scientific">Soboliphyme baturini</name>
    <dbReference type="NCBI Taxonomy" id="241478"/>
    <lineage>
        <taxon>Eukaryota</taxon>
        <taxon>Metazoa</taxon>
        <taxon>Ecdysozoa</taxon>
        <taxon>Nematoda</taxon>
        <taxon>Enoplea</taxon>
        <taxon>Dorylaimia</taxon>
        <taxon>Dioctophymatida</taxon>
        <taxon>Dioctophymatoidea</taxon>
        <taxon>Soboliphymatidae</taxon>
        <taxon>Soboliphyme</taxon>
    </lineage>
</organism>
<dbReference type="AlphaFoldDB" id="A0A183J321"/>
<dbReference type="PANTHER" id="PTHR16705">
    <property type="entry name" value="COMPLEXIN"/>
    <property type="match status" value="1"/>
</dbReference>
<dbReference type="GO" id="GO:0019905">
    <property type="term" value="F:syntaxin binding"/>
    <property type="evidence" value="ECO:0007669"/>
    <property type="project" value="InterPro"/>
</dbReference>
<dbReference type="Gene3D" id="1.20.5.580">
    <property type="entry name" value="Single Helix bin"/>
    <property type="match status" value="1"/>
</dbReference>
<evidence type="ECO:0000256" key="2">
    <source>
        <dbReference type="ARBA" id="ARBA00005396"/>
    </source>
</evidence>
<accession>A0A183J321</accession>
<evidence type="ECO:0000256" key="8">
    <source>
        <dbReference type="ARBA" id="ARBA00067104"/>
    </source>
</evidence>
<evidence type="ECO:0000256" key="3">
    <source>
        <dbReference type="ARBA" id="ARBA00022448"/>
    </source>
</evidence>
<dbReference type="GO" id="GO:0043195">
    <property type="term" value="C:terminal bouton"/>
    <property type="evidence" value="ECO:0007669"/>
    <property type="project" value="TreeGrafter"/>
</dbReference>
<feature type="compositionally biased region" description="Basic and acidic residues" evidence="9">
    <location>
        <begin position="121"/>
        <end position="137"/>
    </location>
</feature>
<keyword evidence="3" id="KW-0813">Transport</keyword>
<dbReference type="GO" id="GO:0046928">
    <property type="term" value="P:regulation of neurotransmitter secretion"/>
    <property type="evidence" value="ECO:0007669"/>
    <property type="project" value="TreeGrafter"/>
</dbReference>
<evidence type="ECO:0000256" key="4">
    <source>
        <dbReference type="ARBA" id="ARBA00022483"/>
    </source>
</evidence>
<proteinExistence type="inferred from homology"/>
<evidence type="ECO:0000313" key="10">
    <source>
        <dbReference type="WBParaSite" id="SBAD_0001063301-mRNA-1"/>
    </source>
</evidence>
<reference evidence="10" key="1">
    <citation type="submission" date="2016-06" db="UniProtKB">
        <authorList>
            <consortium name="WormBaseParasite"/>
        </authorList>
    </citation>
    <scope>IDENTIFICATION</scope>
</reference>
<name>A0A183J321_9BILA</name>
<evidence type="ECO:0000256" key="1">
    <source>
        <dbReference type="ARBA" id="ARBA00004514"/>
    </source>
</evidence>
<dbReference type="GO" id="GO:0031201">
    <property type="term" value="C:SNARE complex"/>
    <property type="evidence" value="ECO:0007669"/>
    <property type="project" value="TreeGrafter"/>
</dbReference>
<evidence type="ECO:0000256" key="9">
    <source>
        <dbReference type="SAM" id="MobiDB-lite"/>
    </source>
</evidence>
<keyword evidence="5" id="KW-0532">Neurotransmitter transport</keyword>
<evidence type="ECO:0000256" key="6">
    <source>
        <dbReference type="ARBA" id="ARBA00023054"/>
    </source>
</evidence>
<feature type="compositionally biased region" description="Basic and acidic residues" evidence="9">
    <location>
        <begin position="63"/>
        <end position="103"/>
    </location>
</feature>
<evidence type="ECO:0000256" key="7">
    <source>
        <dbReference type="ARBA" id="ARBA00037297"/>
    </source>
</evidence>
<dbReference type="SUPFAM" id="SSF58038">
    <property type="entry name" value="SNARE fusion complex"/>
    <property type="match status" value="1"/>
</dbReference>
<keyword evidence="4" id="KW-0268">Exocytosis</keyword>